<feature type="compositionally biased region" description="Basic and acidic residues" evidence="4">
    <location>
        <begin position="106"/>
        <end position="121"/>
    </location>
</feature>
<dbReference type="EMBL" id="LLZZ01000139">
    <property type="protein sequence ID" value="KTB00356.1"/>
    <property type="molecule type" value="Genomic_DNA"/>
</dbReference>
<feature type="compositionally biased region" description="Low complexity" evidence="4">
    <location>
        <begin position="85"/>
        <end position="102"/>
    </location>
</feature>
<dbReference type="Proteomes" id="UP000054886">
    <property type="component" value="Unassembled WGS sequence"/>
</dbReference>
<reference evidence="5 6" key="1">
    <citation type="submission" date="2015-10" db="EMBL/GenBank/DDBJ databases">
        <title>Draft genomes sequences of Candida glabrata isolates 1A, 1B, 2A, 2B, 3A and 3B.</title>
        <authorList>
            <person name="Haavelsrud O.E."/>
            <person name="Gaustad P."/>
        </authorList>
    </citation>
    <scope>NUCLEOTIDE SEQUENCE [LARGE SCALE GENOMIC DNA]</scope>
    <source>
        <strain evidence="5">910700640</strain>
    </source>
</reference>
<evidence type="ECO:0000256" key="4">
    <source>
        <dbReference type="SAM" id="MobiDB-lite"/>
    </source>
</evidence>
<organism evidence="5 6">
    <name type="scientific">Candida glabrata</name>
    <name type="common">Yeast</name>
    <name type="synonym">Torulopsis glabrata</name>
    <dbReference type="NCBI Taxonomy" id="5478"/>
    <lineage>
        <taxon>Eukaryota</taxon>
        <taxon>Fungi</taxon>
        <taxon>Dikarya</taxon>
        <taxon>Ascomycota</taxon>
        <taxon>Saccharomycotina</taxon>
        <taxon>Saccharomycetes</taxon>
        <taxon>Saccharomycetales</taxon>
        <taxon>Saccharomycetaceae</taxon>
        <taxon>Nakaseomyces</taxon>
    </lineage>
</organism>
<evidence type="ECO:0000313" key="5">
    <source>
        <dbReference type="EMBL" id="KTB00356.1"/>
    </source>
</evidence>
<dbReference type="GO" id="GO:0005762">
    <property type="term" value="C:mitochondrial large ribosomal subunit"/>
    <property type="evidence" value="ECO:0007669"/>
    <property type="project" value="EnsemblFungi"/>
</dbReference>
<dbReference type="AlphaFoldDB" id="A0A0W0CWJ8"/>
<protein>
    <submittedName>
        <fullName evidence="5">54S ribosomal protein L50, mitochondrial</fullName>
    </submittedName>
</protein>
<dbReference type="OMA" id="NYNGARY"/>
<evidence type="ECO:0000313" key="6">
    <source>
        <dbReference type="Proteomes" id="UP000054886"/>
    </source>
</evidence>
<keyword evidence="3" id="KW-0687">Ribonucleoprotein</keyword>
<sequence length="138" mass="15386">MFKPTSVCLSALSKRTKRVQVQLLKDFPRFHLYKGEVARVKPSLMVNYLHYGNGARYILFEDQVDQGLLEYSKKQAELRKASQPSASKVVSETTASTAATTAGIRADVKEEEPPAEKKKGFLDSDITVNDVKIPGLRI</sequence>
<dbReference type="Gene3D" id="3.40.5.10">
    <property type="entry name" value="Ribosomal protein L9, N-terminal domain"/>
    <property type="match status" value="1"/>
</dbReference>
<comment type="similarity">
    <text evidence="1">Belongs to the bacterial ribosomal protein bL9 family.</text>
</comment>
<evidence type="ECO:0000256" key="3">
    <source>
        <dbReference type="ARBA" id="ARBA00023274"/>
    </source>
</evidence>
<gene>
    <name evidence="5" type="ORF">AO440_004314</name>
</gene>
<accession>A0A0W0CWJ8</accession>
<name>A0A0W0CWJ8_CANGB</name>
<keyword evidence="2 5" id="KW-0689">Ribosomal protein</keyword>
<feature type="region of interest" description="Disordered" evidence="4">
    <location>
        <begin position="82"/>
        <end position="121"/>
    </location>
</feature>
<evidence type="ECO:0000256" key="1">
    <source>
        <dbReference type="ARBA" id="ARBA00010605"/>
    </source>
</evidence>
<dbReference type="GO" id="GO:0003735">
    <property type="term" value="F:structural constituent of ribosome"/>
    <property type="evidence" value="ECO:0007669"/>
    <property type="project" value="EnsemblFungi"/>
</dbReference>
<evidence type="ECO:0000256" key="2">
    <source>
        <dbReference type="ARBA" id="ARBA00022980"/>
    </source>
</evidence>
<dbReference type="VEuPathDB" id="FungiDB:GVI51_M10615"/>
<proteinExistence type="inferred from homology"/>
<dbReference type="VEuPathDB" id="FungiDB:B1J91_M10637g"/>
<dbReference type="VEuPathDB" id="FungiDB:GWK60_M10593"/>
<dbReference type="PhylomeDB" id="A0A0W0CWJ8"/>
<dbReference type="VEuPathDB" id="FungiDB:CAGL0M10637g"/>
<dbReference type="InterPro" id="IPR036935">
    <property type="entry name" value="Ribosomal_bL9_N_sf"/>
</dbReference>
<comment type="caution">
    <text evidence="5">The sequence shown here is derived from an EMBL/GenBank/DDBJ whole genome shotgun (WGS) entry which is preliminary data.</text>
</comment>